<dbReference type="AlphaFoldDB" id="A0A5N6JWX0"/>
<protein>
    <submittedName>
        <fullName evidence="2">Uncharacterized protein</fullName>
    </submittedName>
</protein>
<reference evidence="2 3" key="1">
    <citation type="submission" date="2019-06" db="EMBL/GenBank/DDBJ databases">
        <title>Genome Sequence of the Brown Rot Fungal Pathogen Monilinia laxa.</title>
        <authorList>
            <person name="De Miccolis Angelini R.M."/>
            <person name="Landi L."/>
            <person name="Abate D."/>
            <person name="Pollastro S."/>
            <person name="Romanazzi G."/>
            <person name="Faretra F."/>
        </authorList>
    </citation>
    <scope>NUCLEOTIDE SEQUENCE [LARGE SCALE GENOMIC DNA]</scope>
    <source>
        <strain evidence="2 3">Mlax316</strain>
    </source>
</reference>
<organism evidence="2 3">
    <name type="scientific">Monilinia laxa</name>
    <name type="common">Brown rot fungus</name>
    <name type="synonym">Sclerotinia laxa</name>
    <dbReference type="NCBI Taxonomy" id="61186"/>
    <lineage>
        <taxon>Eukaryota</taxon>
        <taxon>Fungi</taxon>
        <taxon>Dikarya</taxon>
        <taxon>Ascomycota</taxon>
        <taxon>Pezizomycotina</taxon>
        <taxon>Leotiomycetes</taxon>
        <taxon>Helotiales</taxon>
        <taxon>Sclerotiniaceae</taxon>
        <taxon>Monilinia</taxon>
    </lineage>
</organism>
<dbReference type="EMBL" id="VIGI01000012">
    <property type="protein sequence ID" value="KAB8293444.1"/>
    <property type="molecule type" value="Genomic_DNA"/>
</dbReference>
<accession>A0A5N6JWX0</accession>
<evidence type="ECO:0000313" key="3">
    <source>
        <dbReference type="Proteomes" id="UP000326757"/>
    </source>
</evidence>
<evidence type="ECO:0000313" key="2">
    <source>
        <dbReference type="EMBL" id="KAB8293444.1"/>
    </source>
</evidence>
<name>A0A5N6JWX0_MONLA</name>
<keyword evidence="3" id="KW-1185">Reference proteome</keyword>
<evidence type="ECO:0000256" key="1">
    <source>
        <dbReference type="SAM" id="MobiDB-lite"/>
    </source>
</evidence>
<feature type="region of interest" description="Disordered" evidence="1">
    <location>
        <begin position="47"/>
        <end position="76"/>
    </location>
</feature>
<proteinExistence type="predicted"/>
<feature type="compositionally biased region" description="Polar residues" evidence="1">
    <location>
        <begin position="67"/>
        <end position="76"/>
    </location>
</feature>
<sequence length="76" mass="8310">MCLSRRQSPAAPSYCLICMKSHDIFCCCSYPSIVSSVLSVKQEIPTPQEESMQIASKTPDALHPIINTRSSPGQIP</sequence>
<gene>
    <name evidence="2" type="ORF">EYC80_007755</name>
</gene>
<dbReference type="Proteomes" id="UP000326757">
    <property type="component" value="Unassembled WGS sequence"/>
</dbReference>
<comment type="caution">
    <text evidence="2">The sequence shown here is derived from an EMBL/GenBank/DDBJ whole genome shotgun (WGS) entry which is preliminary data.</text>
</comment>